<protein>
    <submittedName>
        <fullName evidence="1">Uncharacterized protein</fullName>
    </submittedName>
</protein>
<dbReference type="AlphaFoldDB" id="A0A9D3MHM9"/>
<evidence type="ECO:0000313" key="2">
    <source>
        <dbReference type="Proteomes" id="UP001044222"/>
    </source>
</evidence>
<dbReference type="EMBL" id="JAFIRN010000006">
    <property type="protein sequence ID" value="KAG5847758.1"/>
    <property type="molecule type" value="Genomic_DNA"/>
</dbReference>
<gene>
    <name evidence="1" type="ORF">ANANG_G00129610</name>
</gene>
<evidence type="ECO:0000313" key="1">
    <source>
        <dbReference type="EMBL" id="KAG5847758.1"/>
    </source>
</evidence>
<accession>A0A9D3MHM9</accession>
<reference evidence="1" key="1">
    <citation type="submission" date="2021-01" db="EMBL/GenBank/DDBJ databases">
        <title>A chromosome-scale assembly of European eel, Anguilla anguilla.</title>
        <authorList>
            <person name="Henkel C."/>
            <person name="Jong-Raadsen S.A."/>
            <person name="Dufour S."/>
            <person name="Weltzien F.-A."/>
            <person name="Palstra A.P."/>
            <person name="Pelster B."/>
            <person name="Spaink H.P."/>
            <person name="Van Den Thillart G.E."/>
            <person name="Jansen H."/>
            <person name="Zahm M."/>
            <person name="Klopp C."/>
            <person name="Cedric C."/>
            <person name="Louis A."/>
            <person name="Berthelot C."/>
            <person name="Parey E."/>
            <person name="Roest Crollius H."/>
            <person name="Montfort J."/>
            <person name="Robinson-Rechavi M."/>
            <person name="Bucao C."/>
            <person name="Bouchez O."/>
            <person name="Gislard M."/>
            <person name="Lluch J."/>
            <person name="Milhes M."/>
            <person name="Lampietro C."/>
            <person name="Lopez Roques C."/>
            <person name="Donnadieu C."/>
            <person name="Braasch I."/>
            <person name="Desvignes T."/>
            <person name="Postlethwait J."/>
            <person name="Bobe J."/>
            <person name="Guiguen Y."/>
            <person name="Dirks R."/>
        </authorList>
    </citation>
    <scope>NUCLEOTIDE SEQUENCE</scope>
    <source>
        <strain evidence="1">Tag_6206</strain>
        <tissue evidence="1">Liver</tissue>
    </source>
</reference>
<keyword evidence="2" id="KW-1185">Reference proteome</keyword>
<feature type="non-terminal residue" evidence="1">
    <location>
        <position position="250"/>
    </location>
</feature>
<comment type="caution">
    <text evidence="1">The sequence shown here is derived from an EMBL/GenBank/DDBJ whole genome shotgun (WGS) entry which is preliminary data.</text>
</comment>
<dbReference type="Proteomes" id="UP001044222">
    <property type="component" value="Chromosome 6"/>
</dbReference>
<proteinExistence type="predicted"/>
<name>A0A9D3MHM9_ANGAN</name>
<sequence length="250" mass="27349">HGLRGSQAARIGGSGLGALVRKSVHVHVHLHLVLQDLDQLLHGGQVAGLQLGPHWHVCAEGQRLGYVCAEGHRLGHVCAEGQRLGYVCAEGHRLGYVCAEGHRLGYVCAEGHRLGHVCAEGHRLGYVCAEGQRLGYVCAEGQRLGYVCAEGQRLGYVCAEGHRLGYVCAEGHRQGTSAQEDANSACVSTRTLRFMRHTGTEDRELNTHLHRIQVTAGLQRERLRRLEPACSQIHFFPLFRIGGGYSKLMQ</sequence>
<organism evidence="1 2">
    <name type="scientific">Anguilla anguilla</name>
    <name type="common">European freshwater eel</name>
    <name type="synonym">Muraena anguilla</name>
    <dbReference type="NCBI Taxonomy" id="7936"/>
    <lineage>
        <taxon>Eukaryota</taxon>
        <taxon>Metazoa</taxon>
        <taxon>Chordata</taxon>
        <taxon>Craniata</taxon>
        <taxon>Vertebrata</taxon>
        <taxon>Euteleostomi</taxon>
        <taxon>Actinopterygii</taxon>
        <taxon>Neopterygii</taxon>
        <taxon>Teleostei</taxon>
        <taxon>Anguilliformes</taxon>
        <taxon>Anguillidae</taxon>
        <taxon>Anguilla</taxon>
    </lineage>
</organism>